<evidence type="ECO:0000313" key="2">
    <source>
        <dbReference type="EMBL" id="CAH3031738.1"/>
    </source>
</evidence>
<accession>A0AAU9VJS0</accession>
<proteinExistence type="predicted"/>
<feature type="compositionally biased region" description="Polar residues" evidence="1">
    <location>
        <begin position="19"/>
        <end position="28"/>
    </location>
</feature>
<keyword evidence="3" id="KW-1185">Reference proteome</keyword>
<evidence type="ECO:0000313" key="3">
    <source>
        <dbReference type="Proteomes" id="UP001159428"/>
    </source>
</evidence>
<feature type="region of interest" description="Disordered" evidence="1">
    <location>
        <begin position="13"/>
        <end position="102"/>
    </location>
</feature>
<evidence type="ECO:0000256" key="1">
    <source>
        <dbReference type="SAM" id="MobiDB-lite"/>
    </source>
</evidence>
<comment type="caution">
    <text evidence="2">The sequence shown here is derived from an EMBL/GenBank/DDBJ whole genome shotgun (WGS) entry which is preliminary data.</text>
</comment>
<feature type="compositionally biased region" description="Basic residues" evidence="1">
    <location>
        <begin position="39"/>
        <end position="48"/>
    </location>
</feature>
<sequence>MNRAEMYVRNLIVGDEPSDSSSVANALSTYEVDPLSSHRATKPKKKTTTKNLNKTSNLKECEDSLASTSDEQEEEEEDFLQGDVEDLSTGSKGARHRVRSRQFNITLKRAIQTD</sequence>
<dbReference type="AlphaFoldDB" id="A0AAU9VJS0"/>
<feature type="compositionally biased region" description="Acidic residues" evidence="1">
    <location>
        <begin position="70"/>
        <end position="86"/>
    </location>
</feature>
<feature type="non-terminal residue" evidence="2">
    <location>
        <position position="114"/>
    </location>
</feature>
<dbReference type="EMBL" id="CALNXJ010000001">
    <property type="protein sequence ID" value="CAH3031738.1"/>
    <property type="molecule type" value="Genomic_DNA"/>
</dbReference>
<organism evidence="2 3">
    <name type="scientific">Pocillopora meandrina</name>
    <dbReference type="NCBI Taxonomy" id="46732"/>
    <lineage>
        <taxon>Eukaryota</taxon>
        <taxon>Metazoa</taxon>
        <taxon>Cnidaria</taxon>
        <taxon>Anthozoa</taxon>
        <taxon>Hexacorallia</taxon>
        <taxon>Scleractinia</taxon>
        <taxon>Astrocoeniina</taxon>
        <taxon>Pocilloporidae</taxon>
        <taxon>Pocillopora</taxon>
    </lineage>
</organism>
<gene>
    <name evidence="2" type="ORF">PMEA_00000543</name>
</gene>
<name>A0AAU9VJS0_9CNID</name>
<dbReference type="Proteomes" id="UP001159428">
    <property type="component" value="Unassembled WGS sequence"/>
</dbReference>
<protein>
    <submittedName>
        <fullName evidence="2">Uncharacterized protein</fullName>
    </submittedName>
</protein>
<reference evidence="2 3" key="1">
    <citation type="submission" date="2022-05" db="EMBL/GenBank/DDBJ databases">
        <authorList>
            <consortium name="Genoscope - CEA"/>
            <person name="William W."/>
        </authorList>
    </citation>
    <scope>NUCLEOTIDE SEQUENCE [LARGE SCALE GENOMIC DNA]</scope>
</reference>